<dbReference type="Gene3D" id="3.30.160.250">
    <property type="match status" value="1"/>
</dbReference>
<protein>
    <recommendedName>
        <fullName evidence="3">HicB family protein</fullName>
    </recommendedName>
</protein>
<evidence type="ECO:0008006" key="3">
    <source>
        <dbReference type="Google" id="ProtNLM"/>
    </source>
</evidence>
<dbReference type="AlphaFoldDB" id="A0A1V4BXT9"/>
<evidence type="ECO:0000313" key="2">
    <source>
        <dbReference type="Proteomes" id="UP000189835"/>
    </source>
</evidence>
<sequence>MLTKYLKQAMELATYEVLEDGTFYGEIPGFEGVYANETTLEATKEQLQEVLEGWLILGLRLQHQLPIVEGINLTPQLKQTLAKAHRNCQEMELVGLQL</sequence>
<dbReference type="Proteomes" id="UP000189835">
    <property type="component" value="Unassembled WGS sequence"/>
</dbReference>
<dbReference type="SUPFAM" id="SSF143100">
    <property type="entry name" value="TTHA1013/TTHA0281-like"/>
    <property type="match status" value="1"/>
</dbReference>
<dbReference type="InterPro" id="IPR049389">
    <property type="entry name" value="TTHA0281-like"/>
</dbReference>
<comment type="caution">
    <text evidence="1">The sequence shown here is derived from an EMBL/GenBank/DDBJ whole genome shotgun (WGS) entry which is preliminary data.</text>
</comment>
<gene>
    <name evidence="1" type="ORF">B1L04_09350</name>
</gene>
<dbReference type="Pfam" id="PF21748">
    <property type="entry name" value="UPF0150"/>
    <property type="match status" value="1"/>
</dbReference>
<dbReference type="InterPro" id="IPR035069">
    <property type="entry name" value="TTHA1013/TTHA0281-like"/>
</dbReference>
<proteinExistence type="predicted"/>
<name>A0A1V4BXT9_MICAE</name>
<evidence type="ECO:0000313" key="1">
    <source>
        <dbReference type="EMBL" id="OPF19489.1"/>
    </source>
</evidence>
<organism evidence="1 2">
    <name type="scientific">Microcystis aeruginosa KW</name>
    <dbReference type="NCBI Taxonomy" id="1960155"/>
    <lineage>
        <taxon>Bacteria</taxon>
        <taxon>Bacillati</taxon>
        <taxon>Cyanobacteriota</taxon>
        <taxon>Cyanophyceae</taxon>
        <taxon>Oscillatoriophycideae</taxon>
        <taxon>Chroococcales</taxon>
        <taxon>Microcystaceae</taxon>
        <taxon>Microcystis</taxon>
    </lineage>
</organism>
<reference evidence="1 2" key="1">
    <citation type="submission" date="2017-02" db="EMBL/GenBank/DDBJ databases">
        <title>Genome sequence of Microcystis aeruginosa KW.</title>
        <authorList>
            <person name="Oh H.-M."/>
            <person name="Ahn C.-Y."/>
            <person name="Jeong H."/>
            <person name="Srivastava A."/>
            <person name="Lee H.-G."/>
            <person name="Kang S.-R."/>
        </authorList>
    </citation>
    <scope>NUCLEOTIDE SEQUENCE [LARGE SCALE GENOMIC DNA]</scope>
    <source>
        <strain evidence="1 2">KW</strain>
    </source>
</reference>
<dbReference type="EMBL" id="MVGR01000003">
    <property type="protein sequence ID" value="OPF19489.1"/>
    <property type="molecule type" value="Genomic_DNA"/>
</dbReference>
<accession>A0A1V4BXT9</accession>